<name>U6RJJ6_9BACT</name>
<dbReference type="STRING" id="1121098.HMPREF1534_00979"/>
<feature type="chain" id="PRO_5004676749" description="DUF4738 domain-containing protein" evidence="1">
    <location>
        <begin position="19"/>
        <end position="262"/>
    </location>
</feature>
<dbReference type="Gene3D" id="2.40.128.510">
    <property type="entry name" value="Protein of unknown function DUF4738"/>
    <property type="match status" value="1"/>
</dbReference>
<evidence type="ECO:0000313" key="3">
    <source>
        <dbReference type="Proteomes" id="UP000017831"/>
    </source>
</evidence>
<dbReference type="OrthoDB" id="1036657at2"/>
<dbReference type="PROSITE" id="PS51257">
    <property type="entry name" value="PROKAR_LIPOPROTEIN"/>
    <property type="match status" value="1"/>
</dbReference>
<keyword evidence="3" id="KW-1185">Reference proteome</keyword>
<dbReference type="Proteomes" id="UP000017831">
    <property type="component" value="Unassembled WGS sequence"/>
</dbReference>
<dbReference type="RefSeq" id="WP_005937831.1">
    <property type="nucleotide sequence ID" value="NZ_KB890397.1"/>
</dbReference>
<evidence type="ECO:0008006" key="4">
    <source>
        <dbReference type="Google" id="ProtNLM"/>
    </source>
</evidence>
<dbReference type="Pfam" id="PF15889">
    <property type="entry name" value="DUF4738"/>
    <property type="match status" value="1"/>
</dbReference>
<dbReference type="HOGENOM" id="CLU_1060297_0_0_10"/>
<comment type="caution">
    <text evidence="2">The sequence shown here is derived from an EMBL/GenBank/DDBJ whole genome shotgun (WGS) entry which is preliminary data.</text>
</comment>
<reference evidence="2 3" key="1">
    <citation type="submission" date="2013-04" db="EMBL/GenBank/DDBJ databases">
        <title>The Genome Sequence of Bacteroides massiliensis DSM 17679.</title>
        <authorList>
            <consortium name="The Broad Institute Genomics Platform"/>
            <person name="Earl A."/>
            <person name="Ward D."/>
            <person name="Feldgarden M."/>
            <person name="Gevers D."/>
            <person name="Martens E."/>
            <person name="Fenner L."/>
            <person name="Roux V."/>
            <person name="Mallet M.N."/>
            <person name="Raoult D."/>
            <person name="Walker B."/>
            <person name="Young S."/>
            <person name="Zeng Q."/>
            <person name="Gargeya S."/>
            <person name="Fitzgerald M."/>
            <person name="Haas B."/>
            <person name="Abouelleil A."/>
            <person name="Allen A.W."/>
            <person name="Alvarado L."/>
            <person name="Arachchi H.M."/>
            <person name="Berlin A.M."/>
            <person name="Chapman S.B."/>
            <person name="Gainer-Dewar J."/>
            <person name="Goldberg J."/>
            <person name="Griggs A."/>
            <person name="Gujja S."/>
            <person name="Hansen M."/>
            <person name="Howarth C."/>
            <person name="Imamovic A."/>
            <person name="Ireland A."/>
            <person name="Larimer J."/>
            <person name="McCowan C."/>
            <person name="Murphy C."/>
            <person name="Pearson M."/>
            <person name="Poon T.W."/>
            <person name="Priest M."/>
            <person name="Roberts A."/>
            <person name="Saif S."/>
            <person name="Shea T."/>
            <person name="Sisk P."/>
            <person name="Sykes S."/>
            <person name="Wortman J."/>
            <person name="Nusbaum C."/>
            <person name="Birren B."/>
        </authorList>
    </citation>
    <scope>NUCLEOTIDE SEQUENCE [LARGE SCALE GENOMIC DNA]</scope>
    <source>
        <strain evidence="3">B84634 / Timone 84634 / DSM 17679 / JCM 13223</strain>
    </source>
</reference>
<proteinExistence type="predicted"/>
<evidence type="ECO:0000313" key="2">
    <source>
        <dbReference type="EMBL" id="EOA56789.1"/>
    </source>
</evidence>
<dbReference type="AlphaFoldDB" id="U6RJJ6"/>
<keyword evidence="1" id="KW-0732">Signal</keyword>
<dbReference type="eggNOG" id="ENOG502ZNEJ">
    <property type="taxonomic scope" value="Bacteria"/>
</dbReference>
<dbReference type="InterPro" id="IPR031762">
    <property type="entry name" value="DUF4738"/>
</dbReference>
<sequence>MYKSYLIVVLAAMFSACGANQDKEALQEEDREAKEKLQGIWLDDNTEAAVLQVAGDTIYYADAAVAPVAFKIIGDTLTTYGARINNYKIEKQGEYIFWFHSLVGDVIRLHRAENNADSLSFIHEQEVPVYTEVIKKDSVVMYDNTRYRGYVYINPSRIKVMRPGVSEEGLSVDNVYYDNIIHICVYEGKRSLFAKDITRQMFKHVIPDDFLKWAILSDMDFMGVDAKGYHYQATVCIPDGASCYVVNITIDMDGKLSYELAR</sequence>
<organism evidence="2 3">
    <name type="scientific">Phocaeicola massiliensis B84634 = Timone 84634 = DSM 17679 = JCM 13223</name>
    <dbReference type="NCBI Taxonomy" id="1121098"/>
    <lineage>
        <taxon>Bacteria</taxon>
        <taxon>Pseudomonadati</taxon>
        <taxon>Bacteroidota</taxon>
        <taxon>Bacteroidia</taxon>
        <taxon>Bacteroidales</taxon>
        <taxon>Bacteroidaceae</taxon>
        <taxon>Phocaeicola</taxon>
    </lineage>
</organism>
<gene>
    <name evidence="2" type="ORF">HMPREF1534_00979</name>
</gene>
<feature type="signal peptide" evidence="1">
    <location>
        <begin position="1"/>
        <end position="18"/>
    </location>
</feature>
<accession>U6RJJ6</accession>
<dbReference type="EMBL" id="AQHY01000010">
    <property type="protein sequence ID" value="EOA56789.1"/>
    <property type="molecule type" value="Genomic_DNA"/>
</dbReference>
<protein>
    <recommendedName>
        <fullName evidence="4">DUF4738 domain-containing protein</fullName>
    </recommendedName>
</protein>
<dbReference type="PATRIC" id="fig|1121098.3.peg.992"/>
<dbReference type="GeneID" id="60062984"/>
<evidence type="ECO:0000256" key="1">
    <source>
        <dbReference type="SAM" id="SignalP"/>
    </source>
</evidence>